<protein>
    <recommendedName>
        <fullName evidence="4">DNA helicase</fullName>
    </recommendedName>
</protein>
<organism evidence="2 3">
    <name type="scientific">Prorocentrum cordatum</name>
    <dbReference type="NCBI Taxonomy" id="2364126"/>
    <lineage>
        <taxon>Eukaryota</taxon>
        <taxon>Sar</taxon>
        <taxon>Alveolata</taxon>
        <taxon>Dinophyceae</taxon>
        <taxon>Prorocentrales</taxon>
        <taxon>Prorocentraceae</taxon>
        <taxon>Prorocentrum</taxon>
    </lineage>
</organism>
<feature type="region of interest" description="Disordered" evidence="1">
    <location>
        <begin position="2120"/>
        <end position="2154"/>
    </location>
</feature>
<accession>A0ABN9TYI4</accession>
<gene>
    <name evidence="2" type="ORF">PCOR1329_LOCUS43556</name>
</gene>
<comment type="caution">
    <text evidence="2">The sequence shown here is derived from an EMBL/GenBank/DDBJ whole genome shotgun (WGS) entry which is preliminary data.</text>
</comment>
<sequence length="2873" mass="317745">MSTDEQGAAAAQPMSQYSANLGDSIQRAIVPPSPIQRGGPPEGPGEDMCTRVITTSTNPPAALPLVPVDTVGVVPADTLCLYHCCNAAADLHAWLRGRRASGYAENRRRARAGEADAKQLRDRVAQMARDAGDEATATRLLKTGREANPGFDEMKYFCEVLGGQIVVDHYEDTKHSVQSVYGDGPLVALFRLHQQSSEDGHEVDHWSCLQSWVPRVPGVAEHQSEPEDAPADPVADNSSMQRRLKLPGAATCNAEFDAFPMDVDSERSWLEGLEADPDPPAQSILVQTEAVKALIEKNHVSWDPYLKRIALGALAMYRCRLSDICVREYVMMMHIILGGDYLVAHDGVMYFWNGNIRFFEKYEGLMPEIMYAALKEYLLTLEGLFRSFTGEVRRDDESVLVAIEGSLDRSGPEAPKAFAAWRDNAIFNKGGKGGGKGQGGGMGGAADSAWCETPRPSSRGVAHPDIAFVYDQGGTPVQKIATESERKSIYIGIPHKIKAYLGDPVLKAAATRVGQFYRQTFWANAAAHKVCMAALALAKRGLNVDQLFFFWGAGGVGLSLTTAHLDAMLGHSNHKYFDPQVFYLDEEMRKTVESLKGTIVLTAQEKPEGLRKNFREDLFKTLASADGIFGRLPHQILTKVIYLVGWKRMELNKLITFDGVTEGAFHAIYRRSLLIKIFARFVDAEYMRRVLPDAEKYGIFPRAPDLKPFMQSGPAIAAGLQRQLGFERKHGEAAARSEIDDYCLRGGDNGITERYMRQACLLPEPSKPKPSGQSGAAAPPPGVDFEVGAGASQEAVAPMAQMRCRLLGQMLERSFDALTFSYFKQIHTGQIQGLPEKKPTVWKAMESSGWYKAGLYGKAKERVLPKLLTARKYSDIVPEPNVEVPTVLPEQWDRAALSRYANGNACRKHNVDIMISVLAAAPKPRGRKKRGTEPEVGDNAHLRAVGASIKAAEHALEELIEGAREKPTVVPADAPAEKRRKIAVKKSASGGIEMAERSIPYTYKRTAARRFAEGPAAQGCPARVLHAMLQGTVDLDIHSAVLTIAWQLVEQLGMADNDKDLFKEELELLKRLAEDRDEALRCELPDMGPQAAKRFVLETIGGSRSFDVDAEPFAKKLQRVSRVLRWLACSALPEVYDSICRDAALGDGEKTEKWPEGQTFSTFYQRAEDYILREWHTWVLTQPVKHLSLHFDGIRISRDAVLARHATVAEYAADASAHIAKETGFIVKIKEKTHPTIAETLTSCGAWRSVDAAPRDLLKPGNCILLALWRCGDARVSASVVSSVGATSVENNAAGVEKGRTHAECCLSHGVSMTPQLGFGACEQGFYLLHMDGHGSPSCALVHVGAELDKATVYFRDKAGEMNLEELRDAVLVGRDSRLAVTFHIDLSPAPQAAAEDSGDARPLAELLNMMARIRCVSGVKRSIEYVSIQLLSSTGELVDDERPATPDPYLPDVSKRQWEAKVVAWRREMSQLLDEVPIGATELAAAEELGVWVEPSPPAVRGCRALLQDGNCILLAYSILTQDFCGSTDYCARFPVRRGAERRCADVADHFGFSLAVVRQQASRQGAGSLVPGKYFCHMRRHCCAAAVLSGTDSVVVWRGFSRHVLPTAQWVRRVEEVEGALLHITYSGEGALGVDLTAGRNPEDRGRYVKWEPPRREAGLATSVGHFAAVILRPGSATVIDRRAGLPAVREWLAWGDIPVPQVPCDFSLELPRLPKIRLLERLNAHPRDSQLHFVEESHSYYIRGARTHGSVTGFIHEYCSVFDAGAVIGKMRSGRNWPRPDYLRQPRPEDVVAKLRATPEAARLHELLVSHGACDAEICDEMKATARAAPHLANQLESLSLSDQQIVEKWRVNKEEAARRGTWMHWTFEAHLNRVPVPHDAVEFQLFLKFLGALKGLAAFRAEWAIFAEHEGLAGSIDFVARDSAGSLYIYDWKRAKNLRSKFTNPWENMKFPLGRLPDCQGNHYRVQLNMYRWMLERYYGARVAAMYVVCLHPDNGDQPFVDDVPVIREIEELMAIQRTRSRELRAMASEDAREIDPLGGWPRPVVAARMPYCLSTAANFDRAFRQMSVDDFSKRGSALSACFDFPALSLIVDQHCCPVISMSYLGAMATDADDQRAASSPFLSSQSPEEQDGARLAPAPARKRIRGKRTADDVGEGWACLAAEQREPHELADVGSADAPESPSGDEGETAVRTELFECLEKEVKSYAAGVTLLRPKRDSEGVKLKFACGLCPFRSSSTQALLATHVSKYHLKKMRFVASGTKQFNVVRALFDNDRLLRTPAGNLLKRSATILRETVSPAVHRGQNAIDKGIVLVLDEDGPSYQNKAAVGHNLACRRVGYTYYTRGFADILLQESLRHHGRVRPAMLRTCARVVEQGSELSSMLPTRVDHWLKLMEDVFNSAHVEMRSAALMEECHRHEEFLHVSMGATIRILRNVKGQADYRSAQAVRDAAPVPDVDAKRRVLTLAGRTGAALGVFLAKDEGADEIAGALAARWSAACRSQTVSIASDQPSSALFRALRCSCFPNLSILSLDPVHLPITYEETHWRKKTVGSRLLRILMAKFTKVDCTLPARYWGAPFDGTNAPNLRPIEERARAQILDHSLAKSRAQHVIDHVNAELPWKTTHEFIEAIAALSALVPEELARRTHVNNVQLKRLLYNATASARMQWFFNNQRFRHSLPAARLALLGSGTSVNESFNHEINTWFRNQGDIYASTAELQLRIGFLGKLQAHSCALYSPTLRQLRQANVLSRSIMAWAFPGDDWKSYCALRAQCGADVLAPARLPLREARQRVARLIAERAACVRGKPAARETAPVGRRAAQRKPAARALLDSLRDRKVPRIKRAAFTLKRKPASRRASSQAHAARTCQR</sequence>
<feature type="compositionally biased region" description="Polar residues" evidence="1">
    <location>
        <begin position="13"/>
        <end position="23"/>
    </location>
</feature>
<dbReference type="InterPro" id="IPR011604">
    <property type="entry name" value="PDDEXK-like_dom_sf"/>
</dbReference>
<keyword evidence="3" id="KW-1185">Reference proteome</keyword>
<proteinExistence type="predicted"/>
<dbReference type="InterPro" id="IPR011335">
    <property type="entry name" value="Restrct_endonuc-II-like"/>
</dbReference>
<feature type="region of interest" description="Disordered" evidence="1">
    <location>
        <begin position="762"/>
        <end position="783"/>
    </location>
</feature>
<name>A0ABN9TYI4_9DINO</name>
<feature type="compositionally biased region" description="Low complexity" evidence="1">
    <location>
        <begin position="2859"/>
        <end position="2873"/>
    </location>
</feature>
<feature type="region of interest" description="Disordered" evidence="1">
    <location>
        <begin position="1"/>
        <end position="52"/>
    </location>
</feature>
<dbReference type="EMBL" id="CAUYUJ010015234">
    <property type="protein sequence ID" value="CAK0851399.1"/>
    <property type="molecule type" value="Genomic_DNA"/>
</dbReference>
<feature type="region of interest" description="Disordered" evidence="1">
    <location>
        <begin position="2853"/>
        <end position="2873"/>
    </location>
</feature>
<dbReference type="SUPFAM" id="SSF52980">
    <property type="entry name" value="Restriction endonuclease-like"/>
    <property type="match status" value="1"/>
</dbReference>
<reference evidence="2" key="1">
    <citation type="submission" date="2023-10" db="EMBL/GenBank/DDBJ databases">
        <authorList>
            <person name="Chen Y."/>
            <person name="Shah S."/>
            <person name="Dougan E. K."/>
            <person name="Thang M."/>
            <person name="Chan C."/>
        </authorList>
    </citation>
    <scope>NUCLEOTIDE SEQUENCE [LARGE SCALE GENOMIC DNA]</scope>
</reference>
<evidence type="ECO:0000313" key="2">
    <source>
        <dbReference type="EMBL" id="CAK0851399.1"/>
    </source>
</evidence>
<dbReference type="Proteomes" id="UP001189429">
    <property type="component" value="Unassembled WGS sequence"/>
</dbReference>
<evidence type="ECO:0000313" key="3">
    <source>
        <dbReference type="Proteomes" id="UP001189429"/>
    </source>
</evidence>
<evidence type="ECO:0008006" key="4">
    <source>
        <dbReference type="Google" id="ProtNLM"/>
    </source>
</evidence>
<evidence type="ECO:0000256" key="1">
    <source>
        <dbReference type="SAM" id="MobiDB-lite"/>
    </source>
</evidence>
<feature type="compositionally biased region" description="Polar residues" evidence="1">
    <location>
        <begin position="2121"/>
        <end position="2132"/>
    </location>
</feature>
<dbReference type="Gene3D" id="3.90.320.10">
    <property type="match status" value="1"/>
</dbReference>